<keyword evidence="3" id="KW-1185">Reference proteome</keyword>
<dbReference type="Proteomes" id="UP000207598">
    <property type="component" value="Unassembled WGS sequence"/>
</dbReference>
<evidence type="ECO:0000313" key="3">
    <source>
        <dbReference type="Proteomes" id="UP000207598"/>
    </source>
</evidence>
<keyword evidence="1" id="KW-1133">Transmembrane helix</keyword>
<dbReference type="AlphaFoldDB" id="A0A238L6I2"/>
<evidence type="ECO:0000256" key="1">
    <source>
        <dbReference type="SAM" id="Phobius"/>
    </source>
</evidence>
<protein>
    <submittedName>
        <fullName evidence="2">Uncharacterized protein</fullName>
    </submittedName>
</protein>
<proteinExistence type="predicted"/>
<keyword evidence="1" id="KW-0812">Transmembrane</keyword>
<gene>
    <name evidence="2" type="ORF">MAA8898_04947</name>
</gene>
<sequence length="45" mass="4790">MVPVGLGLAIALIFFGPMVSWIAAVAALGLMYVDRLELNVKDQVS</sequence>
<keyword evidence="1" id="KW-0472">Membrane</keyword>
<dbReference type="RefSeq" id="WP_245853625.1">
    <property type="nucleotide sequence ID" value="NZ_FXYF01000026.1"/>
</dbReference>
<dbReference type="EMBL" id="FXYF01000026">
    <property type="protein sequence ID" value="SMX50723.1"/>
    <property type="molecule type" value="Genomic_DNA"/>
</dbReference>
<name>A0A238L6I2_9RHOB</name>
<reference evidence="2 3" key="1">
    <citation type="submission" date="2017-05" db="EMBL/GenBank/DDBJ databases">
        <authorList>
            <person name="Song R."/>
            <person name="Chenine A.L."/>
            <person name="Ruprecht R.M."/>
        </authorList>
    </citation>
    <scope>NUCLEOTIDE SEQUENCE [LARGE SCALE GENOMIC DNA]</scope>
    <source>
        <strain evidence="2 3">CECT 8898</strain>
    </source>
</reference>
<feature type="transmembrane region" description="Helical" evidence="1">
    <location>
        <begin position="6"/>
        <end position="33"/>
    </location>
</feature>
<accession>A0A238L6I2</accession>
<organism evidence="2 3">
    <name type="scientific">Maliponia aquimaris</name>
    <dbReference type="NCBI Taxonomy" id="1673631"/>
    <lineage>
        <taxon>Bacteria</taxon>
        <taxon>Pseudomonadati</taxon>
        <taxon>Pseudomonadota</taxon>
        <taxon>Alphaproteobacteria</taxon>
        <taxon>Rhodobacterales</taxon>
        <taxon>Paracoccaceae</taxon>
        <taxon>Maliponia</taxon>
    </lineage>
</organism>
<evidence type="ECO:0000313" key="2">
    <source>
        <dbReference type="EMBL" id="SMX50723.1"/>
    </source>
</evidence>